<organism evidence="1 2">
    <name type="scientific">candidate division WWE3 bacterium</name>
    <dbReference type="NCBI Taxonomy" id="2053526"/>
    <lineage>
        <taxon>Bacteria</taxon>
        <taxon>Katanobacteria</taxon>
    </lineage>
</organism>
<reference evidence="1" key="1">
    <citation type="submission" date="2020-04" db="EMBL/GenBank/DDBJ databases">
        <authorList>
            <person name="Zhang T."/>
        </authorList>
    </citation>
    <scope>NUCLEOTIDE SEQUENCE</scope>
    <source>
        <strain evidence="1">HKST-UBA03</strain>
    </source>
</reference>
<comment type="caution">
    <text evidence="1">The sequence shown here is derived from an EMBL/GenBank/DDBJ whole genome shotgun (WGS) entry which is preliminary data.</text>
</comment>
<gene>
    <name evidence="1" type="ORF">KC614_03000</name>
</gene>
<protein>
    <submittedName>
        <fullName evidence="1">Uncharacterized protein</fullName>
    </submittedName>
</protein>
<evidence type="ECO:0000313" key="2">
    <source>
        <dbReference type="Proteomes" id="UP000751518"/>
    </source>
</evidence>
<dbReference type="EMBL" id="JAGQKZ010000022">
    <property type="protein sequence ID" value="MCA9392147.1"/>
    <property type="molecule type" value="Genomic_DNA"/>
</dbReference>
<sequence length="70" mass="7734">NNCSFLVWLNDASNSRTKQCLFAPREVEKDGPRMIYTVAAVLAGGQNSRTTNDLRCARANARAESLFQQG</sequence>
<name>A0A955LJY8_UNCKA</name>
<accession>A0A955LJY8</accession>
<dbReference type="AlphaFoldDB" id="A0A955LJY8"/>
<reference evidence="1" key="2">
    <citation type="journal article" date="2021" name="Microbiome">
        <title>Successional dynamics and alternative stable states in a saline activated sludge microbial community over 9 years.</title>
        <authorList>
            <person name="Wang Y."/>
            <person name="Ye J."/>
            <person name="Ju F."/>
            <person name="Liu L."/>
            <person name="Boyd J.A."/>
            <person name="Deng Y."/>
            <person name="Parks D.H."/>
            <person name="Jiang X."/>
            <person name="Yin X."/>
            <person name="Woodcroft B.J."/>
            <person name="Tyson G.W."/>
            <person name="Hugenholtz P."/>
            <person name="Polz M.F."/>
            <person name="Zhang T."/>
        </authorList>
    </citation>
    <scope>NUCLEOTIDE SEQUENCE</scope>
    <source>
        <strain evidence="1">HKST-UBA03</strain>
    </source>
</reference>
<dbReference type="Proteomes" id="UP000751518">
    <property type="component" value="Unassembled WGS sequence"/>
</dbReference>
<proteinExistence type="predicted"/>
<evidence type="ECO:0000313" key="1">
    <source>
        <dbReference type="EMBL" id="MCA9392147.1"/>
    </source>
</evidence>
<feature type="non-terminal residue" evidence="1">
    <location>
        <position position="1"/>
    </location>
</feature>